<feature type="region of interest" description="Disordered" evidence="1">
    <location>
        <begin position="370"/>
        <end position="412"/>
    </location>
</feature>
<dbReference type="AlphaFoldDB" id="A0A7V3VUN8"/>
<dbReference type="EMBL" id="DTOZ01000180">
    <property type="protein sequence ID" value="HGE78792.1"/>
    <property type="molecule type" value="Genomic_DNA"/>
</dbReference>
<name>A0A7V3VUN8_UNCW3</name>
<organism evidence="3">
    <name type="scientific">candidate division WOR-3 bacterium</name>
    <dbReference type="NCBI Taxonomy" id="2052148"/>
    <lineage>
        <taxon>Bacteria</taxon>
        <taxon>Bacteria division WOR-3</taxon>
    </lineage>
</organism>
<proteinExistence type="predicted"/>
<feature type="transmembrane region" description="Helical" evidence="2">
    <location>
        <begin position="25"/>
        <end position="54"/>
    </location>
</feature>
<sequence>MTNLHFNFKDVFRAGRLGFSAKKMWISFLGLLIGGIGYTILSYIAFLTAGIRIGEVWASYRLMPFLAQDITIPWYSWVIWVAGIVWWVCVTIITGVAVSKVTYEQLKGDEFYEIKEAFKFALKNGKSAILAPLVLIIFILSLIVMGIILALITWIPYFGQLFFSIMAIPAFFVCIFILYLVVVTLVSLIIGPSIVGTTGNDTFDTLFEAFSVINDQPWRFIVYEFLLKLVMIVGVGILGFFAAKAIYLGYTVIGIIVPGDKLNNIFTNAAYYVKLVIPDFYPESIRNIITGYLDWIGMSNLLFPPEYVPAYEGWAGAISSFILGIVYYLIILGVVSLGCSIYWAGNTLIFTVLVKKKDDKNLLEIKEEVVEEKKEEEVEKKETEEEKKAKKSRKKEEGSEEKPESEKEEKKE</sequence>
<protein>
    <submittedName>
        <fullName evidence="3">Uncharacterized protein</fullName>
    </submittedName>
</protein>
<keyword evidence="2" id="KW-1133">Transmembrane helix</keyword>
<reference evidence="3" key="1">
    <citation type="journal article" date="2020" name="mSystems">
        <title>Genome- and Community-Level Interaction Insights into Carbon Utilization and Element Cycling Functions of Hydrothermarchaeota in Hydrothermal Sediment.</title>
        <authorList>
            <person name="Zhou Z."/>
            <person name="Liu Y."/>
            <person name="Xu W."/>
            <person name="Pan J."/>
            <person name="Luo Z.H."/>
            <person name="Li M."/>
        </authorList>
    </citation>
    <scope>NUCLEOTIDE SEQUENCE [LARGE SCALE GENOMIC DNA]</scope>
    <source>
        <strain evidence="3">SpSt-961</strain>
    </source>
</reference>
<keyword evidence="2" id="KW-0812">Transmembrane</keyword>
<gene>
    <name evidence="3" type="ORF">ENX68_07350</name>
</gene>
<feature type="transmembrane region" description="Helical" evidence="2">
    <location>
        <begin position="229"/>
        <end position="257"/>
    </location>
</feature>
<feature type="transmembrane region" description="Helical" evidence="2">
    <location>
        <begin position="74"/>
        <end position="98"/>
    </location>
</feature>
<feature type="transmembrane region" description="Helical" evidence="2">
    <location>
        <begin position="161"/>
        <end position="190"/>
    </location>
</feature>
<evidence type="ECO:0000313" key="3">
    <source>
        <dbReference type="EMBL" id="HGE78792.1"/>
    </source>
</evidence>
<comment type="caution">
    <text evidence="3">The sequence shown here is derived from an EMBL/GenBank/DDBJ whole genome shotgun (WGS) entry which is preliminary data.</text>
</comment>
<feature type="transmembrane region" description="Helical" evidence="2">
    <location>
        <begin position="129"/>
        <end position="155"/>
    </location>
</feature>
<feature type="transmembrane region" description="Helical" evidence="2">
    <location>
        <begin position="325"/>
        <end position="354"/>
    </location>
</feature>
<evidence type="ECO:0000256" key="1">
    <source>
        <dbReference type="SAM" id="MobiDB-lite"/>
    </source>
</evidence>
<keyword evidence="2" id="KW-0472">Membrane</keyword>
<evidence type="ECO:0000256" key="2">
    <source>
        <dbReference type="SAM" id="Phobius"/>
    </source>
</evidence>
<accession>A0A7V3VUN8</accession>